<dbReference type="GO" id="GO:0004674">
    <property type="term" value="F:protein serine/threonine kinase activity"/>
    <property type="evidence" value="ECO:0007669"/>
    <property type="project" value="UniProtKB-KW"/>
</dbReference>
<keyword evidence="9" id="KW-1185">Reference proteome</keyword>
<dbReference type="GO" id="GO:0043066">
    <property type="term" value="P:negative regulation of apoptotic process"/>
    <property type="evidence" value="ECO:0007669"/>
    <property type="project" value="TreeGrafter"/>
</dbReference>
<dbReference type="AlphaFoldDB" id="A0AA35TYN6"/>
<dbReference type="GO" id="GO:0005524">
    <property type="term" value="F:ATP binding"/>
    <property type="evidence" value="ECO:0007669"/>
    <property type="project" value="InterPro"/>
</dbReference>
<keyword evidence="3" id="KW-0723">Serine/threonine-protein kinase</keyword>
<evidence type="ECO:0000256" key="5">
    <source>
        <dbReference type="ARBA" id="ARBA00022777"/>
    </source>
</evidence>
<keyword evidence="5 8" id="KW-0418">Kinase</keyword>
<evidence type="ECO:0000313" key="8">
    <source>
        <dbReference type="EMBL" id="CAI8056194.1"/>
    </source>
</evidence>
<gene>
    <name evidence="8" type="ORF">GBAR_LOCUS30621</name>
</gene>
<feature type="region of interest" description="Disordered" evidence="6">
    <location>
        <begin position="1"/>
        <end position="22"/>
    </location>
</feature>
<dbReference type="Gene3D" id="1.10.510.10">
    <property type="entry name" value="Transferase(Phosphotransferase) domain 1"/>
    <property type="match status" value="1"/>
</dbReference>
<dbReference type="InterPro" id="IPR000719">
    <property type="entry name" value="Prot_kinase_dom"/>
</dbReference>
<dbReference type="GO" id="GO:0070374">
    <property type="term" value="P:positive regulation of ERK1 and ERK2 cascade"/>
    <property type="evidence" value="ECO:0007669"/>
    <property type="project" value="TreeGrafter"/>
</dbReference>
<accession>A0AA35TYN6</accession>
<evidence type="ECO:0000256" key="2">
    <source>
        <dbReference type="ARBA" id="ARBA00022490"/>
    </source>
</evidence>
<dbReference type="Proteomes" id="UP001174909">
    <property type="component" value="Unassembled WGS sequence"/>
</dbReference>
<keyword evidence="4" id="KW-0808">Transferase</keyword>
<dbReference type="PANTHER" id="PTHR46392:SF1">
    <property type="entry name" value="DUAL SERINE_THREONINE AND TYROSINE PROTEIN KINASE"/>
    <property type="match status" value="1"/>
</dbReference>
<dbReference type="SUPFAM" id="SSF56112">
    <property type="entry name" value="Protein kinase-like (PK-like)"/>
    <property type="match status" value="1"/>
</dbReference>
<dbReference type="GO" id="GO:0005737">
    <property type="term" value="C:cytoplasm"/>
    <property type="evidence" value="ECO:0007669"/>
    <property type="project" value="UniProtKB-SubCell"/>
</dbReference>
<organism evidence="8 9">
    <name type="scientific">Geodia barretti</name>
    <name type="common">Barrett's horny sponge</name>
    <dbReference type="NCBI Taxonomy" id="519541"/>
    <lineage>
        <taxon>Eukaryota</taxon>
        <taxon>Metazoa</taxon>
        <taxon>Porifera</taxon>
        <taxon>Demospongiae</taxon>
        <taxon>Heteroscleromorpha</taxon>
        <taxon>Tetractinellida</taxon>
        <taxon>Astrophorina</taxon>
        <taxon>Geodiidae</taxon>
        <taxon>Geodia</taxon>
    </lineage>
</organism>
<proteinExistence type="predicted"/>
<feature type="domain" description="Protein kinase" evidence="7">
    <location>
        <begin position="1"/>
        <end position="80"/>
    </location>
</feature>
<dbReference type="InterPro" id="IPR011009">
    <property type="entry name" value="Kinase-like_dom_sf"/>
</dbReference>
<feature type="non-terminal residue" evidence="8">
    <location>
        <position position="1"/>
    </location>
</feature>
<dbReference type="EMBL" id="CASHTH010004335">
    <property type="protein sequence ID" value="CAI8056194.1"/>
    <property type="molecule type" value="Genomic_DNA"/>
</dbReference>
<evidence type="ECO:0000256" key="3">
    <source>
        <dbReference type="ARBA" id="ARBA00022527"/>
    </source>
</evidence>
<evidence type="ECO:0000259" key="7">
    <source>
        <dbReference type="PROSITE" id="PS50011"/>
    </source>
</evidence>
<dbReference type="PROSITE" id="PS50011">
    <property type="entry name" value="PROTEIN_KINASE_DOM"/>
    <property type="match status" value="1"/>
</dbReference>
<name>A0AA35TYN6_GEOBA</name>
<dbReference type="GO" id="GO:0044344">
    <property type="term" value="P:cellular response to fibroblast growth factor stimulus"/>
    <property type="evidence" value="ECO:0007669"/>
    <property type="project" value="TreeGrafter"/>
</dbReference>
<dbReference type="PANTHER" id="PTHR46392">
    <property type="entry name" value="DUAL SERINE/THREONINE AND TYROSINE PROTEIN KINASE"/>
    <property type="match status" value="1"/>
</dbReference>
<comment type="caution">
    <text evidence="8">The sequence shown here is derived from an EMBL/GenBank/DDBJ whole genome shotgun (WGS) entry which is preliminary data.</text>
</comment>
<dbReference type="InterPro" id="IPR051302">
    <property type="entry name" value="Dual_SerThr-Tyr_Kinase"/>
</dbReference>
<evidence type="ECO:0000256" key="6">
    <source>
        <dbReference type="SAM" id="MobiDB-lite"/>
    </source>
</evidence>
<evidence type="ECO:0000256" key="4">
    <source>
        <dbReference type="ARBA" id="ARBA00022679"/>
    </source>
</evidence>
<protein>
    <submittedName>
        <fullName evidence="8">Dual serine/threonine and tyrosine protein kinase</fullName>
    </submittedName>
</protein>
<keyword evidence="2" id="KW-0963">Cytoplasm</keyword>
<reference evidence="8" key="1">
    <citation type="submission" date="2023-03" db="EMBL/GenBank/DDBJ databases">
        <authorList>
            <person name="Steffen K."/>
            <person name="Cardenas P."/>
        </authorList>
    </citation>
    <scope>NUCLEOTIDE SEQUENCE</scope>
</reference>
<evidence type="ECO:0000256" key="1">
    <source>
        <dbReference type="ARBA" id="ARBA00004496"/>
    </source>
</evidence>
<comment type="subcellular location">
    <subcellularLocation>
        <location evidence="1">Cytoplasm</location>
    </subcellularLocation>
</comment>
<dbReference type="GO" id="GO:0045743">
    <property type="term" value="P:positive regulation of fibroblast growth factor receptor signaling pathway"/>
    <property type="evidence" value="ECO:0007669"/>
    <property type="project" value="TreeGrafter"/>
</dbReference>
<sequence length="80" mass="8996">MESNLCNTTARVSPSSVRPAIPPRSRPSLWKRLLALQHLLREVGLDFGTRMQIGLDAVEGIRFLHGQGLLHRDIKLKNVL</sequence>
<feature type="compositionally biased region" description="Polar residues" evidence="6">
    <location>
        <begin position="1"/>
        <end position="16"/>
    </location>
</feature>
<evidence type="ECO:0000313" key="9">
    <source>
        <dbReference type="Proteomes" id="UP001174909"/>
    </source>
</evidence>